<gene>
    <name evidence="4" type="ORF">ENU28_01325</name>
</gene>
<name>A0A7V4CHE2_UNCW3</name>
<sequence>MMVLFFLISLTLNSQVDLIIIYSNHAVIFRKARIFLEKREMLTFKGLSGLLEDNSIRIKSDNLKIGEVSIKKTYLEEPPPKVKELEKKIKELEDRIKNWENEKLVIKSQEEFLLSIKLASPEIISKELLMGKISPESWERALSFLSERLINLKKRSSIIEDSINEAKKELSALKQELQDIRAIVENKKEVSFEVSPTKPGEYEIEISYNIPNACFFTPYYEIKADENFVTFNFYVKISQKTGEDWEASKVILNTGKIFSSGTVPEITPYYVNWETPPSPKAMYEKEKMEPEEMVPVLAEKELVILEAGISLEYLLPQRISLKSGEEKKFFLKGLNLPAEFEYFIYPRKDKNAYLQAKIFNNSEMVFLNGEAATYVKNNYTGKTKIRTFSPGETLIVNLGIDERIKVERKLIKFFTKREGIFNKREQQEFNYETKIENYSGRERKLKIVEQIPISQTEEIKVRLIKIEPKPDRIDENLGTFIYYKNLKPNEKFTINLLYVVEYPVDKKIIFY</sequence>
<evidence type="ECO:0000313" key="4">
    <source>
        <dbReference type="EMBL" id="HGQ55089.1"/>
    </source>
</evidence>
<keyword evidence="1" id="KW-0175">Coiled coil</keyword>
<evidence type="ECO:0000256" key="1">
    <source>
        <dbReference type="SAM" id="Coils"/>
    </source>
</evidence>
<dbReference type="InterPro" id="IPR025554">
    <property type="entry name" value="DUF4140"/>
</dbReference>
<evidence type="ECO:0000259" key="2">
    <source>
        <dbReference type="Pfam" id="PF13598"/>
    </source>
</evidence>
<dbReference type="PANTHER" id="PTHR31005">
    <property type="entry name" value="DUF4139 DOMAIN-CONTAINING PROTEIN"/>
    <property type="match status" value="1"/>
</dbReference>
<dbReference type="InterPro" id="IPR037291">
    <property type="entry name" value="DUF4139"/>
</dbReference>
<feature type="coiled-coil region" evidence="1">
    <location>
        <begin position="82"/>
        <end position="109"/>
    </location>
</feature>
<organism evidence="4">
    <name type="scientific">candidate division WOR-3 bacterium</name>
    <dbReference type="NCBI Taxonomy" id="2052148"/>
    <lineage>
        <taxon>Bacteria</taxon>
        <taxon>Bacteria division WOR-3</taxon>
    </lineage>
</organism>
<comment type="caution">
    <text evidence="4">The sequence shown here is derived from an EMBL/GenBank/DDBJ whole genome shotgun (WGS) entry which is preliminary data.</text>
</comment>
<dbReference type="EMBL" id="DTBX01000051">
    <property type="protein sequence ID" value="HGQ55089.1"/>
    <property type="molecule type" value="Genomic_DNA"/>
</dbReference>
<accession>A0A7V4CHE2</accession>
<protein>
    <submittedName>
        <fullName evidence="4">Mucoidy inhibitor MuiA family protein</fullName>
    </submittedName>
</protein>
<dbReference type="NCBIfam" id="TIGR02231">
    <property type="entry name" value="mucoidy inhibitor MuiA family protein"/>
    <property type="match status" value="1"/>
</dbReference>
<dbReference type="Pfam" id="PF13598">
    <property type="entry name" value="DUF4139"/>
    <property type="match status" value="1"/>
</dbReference>
<proteinExistence type="predicted"/>
<feature type="domain" description="DUF4139" evidence="2">
    <location>
        <begin position="205"/>
        <end position="503"/>
    </location>
</feature>
<feature type="coiled-coil region" evidence="1">
    <location>
        <begin position="149"/>
        <end position="190"/>
    </location>
</feature>
<dbReference type="Pfam" id="PF13600">
    <property type="entry name" value="DUF4140"/>
    <property type="match status" value="1"/>
</dbReference>
<feature type="domain" description="DUF4140" evidence="3">
    <location>
        <begin position="20"/>
        <end position="113"/>
    </location>
</feature>
<dbReference type="PANTHER" id="PTHR31005:SF8">
    <property type="entry name" value="DUF4139 DOMAIN-CONTAINING PROTEIN"/>
    <property type="match status" value="1"/>
</dbReference>
<evidence type="ECO:0000259" key="3">
    <source>
        <dbReference type="Pfam" id="PF13600"/>
    </source>
</evidence>
<reference evidence="4" key="1">
    <citation type="journal article" date="2020" name="mSystems">
        <title>Genome- and Community-Level Interaction Insights into Carbon Utilization and Element Cycling Functions of Hydrothermarchaeota in Hydrothermal Sediment.</title>
        <authorList>
            <person name="Zhou Z."/>
            <person name="Liu Y."/>
            <person name="Xu W."/>
            <person name="Pan J."/>
            <person name="Luo Z.H."/>
            <person name="Li M."/>
        </authorList>
    </citation>
    <scope>NUCLEOTIDE SEQUENCE [LARGE SCALE GENOMIC DNA]</scope>
    <source>
        <strain evidence="4">SpSt-655</strain>
    </source>
</reference>
<dbReference type="AlphaFoldDB" id="A0A7V4CHE2"/>
<dbReference type="InterPro" id="IPR011935">
    <property type="entry name" value="CHP02231"/>
</dbReference>